<gene>
    <name evidence="2" type="ORF">NBEOAGPD_3741</name>
</gene>
<evidence type="ECO:0000313" key="3">
    <source>
        <dbReference type="Proteomes" id="UP001055108"/>
    </source>
</evidence>
<sequence>MPTAAIQEAPATSPLSQSESGASKHVRARRVENTLRLWAFPNQHGHQSLSEAAVAYQFIGKAKEP</sequence>
<evidence type="ECO:0000313" key="2">
    <source>
        <dbReference type="EMBL" id="GJD80500.1"/>
    </source>
</evidence>
<reference evidence="2" key="2">
    <citation type="submission" date="2021-08" db="EMBL/GenBank/DDBJ databases">
        <authorList>
            <person name="Tani A."/>
            <person name="Ola A."/>
            <person name="Ogura Y."/>
            <person name="Katsura K."/>
            <person name="Hayashi T."/>
        </authorList>
    </citation>
    <scope>NUCLEOTIDE SEQUENCE</scope>
    <source>
        <strain evidence="2">NBRC 103626</strain>
    </source>
</reference>
<accession>A0AA37HRJ0</accession>
<protein>
    <submittedName>
        <fullName evidence="2">Uncharacterized protein</fullName>
    </submittedName>
</protein>
<reference evidence="2" key="1">
    <citation type="journal article" date="2016" name="Front. Microbiol.">
        <title>Genome Sequence of the Piezophilic, Mesophilic Sulfate-Reducing Bacterium Desulfovibrio indicus J2T.</title>
        <authorList>
            <person name="Cao J."/>
            <person name="Maignien L."/>
            <person name="Shao Z."/>
            <person name="Alain K."/>
            <person name="Jebbar M."/>
        </authorList>
    </citation>
    <scope>NUCLEOTIDE SEQUENCE</scope>
    <source>
        <strain evidence="2">NBRC 103626</strain>
    </source>
</reference>
<organism evidence="2 3">
    <name type="scientific">Methylobacterium gregans</name>
    <dbReference type="NCBI Taxonomy" id="374424"/>
    <lineage>
        <taxon>Bacteria</taxon>
        <taxon>Pseudomonadati</taxon>
        <taxon>Pseudomonadota</taxon>
        <taxon>Alphaproteobacteria</taxon>
        <taxon>Hyphomicrobiales</taxon>
        <taxon>Methylobacteriaceae</taxon>
        <taxon>Methylobacterium</taxon>
    </lineage>
</organism>
<name>A0AA37HRJ0_9HYPH</name>
<evidence type="ECO:0000256" key="1">
    <source>
        <dbReference type="SAM" id="MobiDB-lite"/>
    </source>
</evidence>
<keyword evidence="3" id="KW-1185">Reference proteome</keyword>
<dbReference type="EMBL" id="BPQM01000098">
    <property type="protein sequence ID" value="GJD80500.1"/>
    <property type="molecule type" value="Genomic_DNA"/>
</dbReference>
<comment type="caution">
    <text evidence="2">The sequence shown here is derived from an EMBL/GenBank/DDBJ whole genome shotgun (WGS) entry which is preliminary data.</text>
</comment>
<dbReference type="Proteomes" id="UP001055108">
    <property type="component" value="Unassembled WGS sequence"/>
</dbReference>
<proteinExistence type="predicted"/>
<dbReference type="AlphaFoldDB" id="A0AA37HRJ0"/>
<feature type="region of interest" description="Disordered" evidence="1">
    <location>
        <begin position="1"/>
        <end position="27"/>
    </location>
</feature>